<dbReference type="Proteomes" id="UP001152798">
    <property type="component" value="Chromosome 1"/>
</dbReference>
<proteinExistence type="predicted"/>
<dbReference type="EMBL" id="OV725077">
    <property type="protein sequence ID" value="CAH1388449.1"/>
    <property type="molecule type" value="Genomic_DNA"/>
</dbReference>
<reference evidence="2" key="1">
    <citation type="submission" date="2022-01" db="EMBL/GenBank/DDBJ databases">
        <authorList>
            <person name="King R."/>
        </authorList>
    </citation>
    <scope>NUCLEOTIDE SEQUENCE</scope>
</reference>
<dbReference type="AlphaFoldDB" id="A0A9P0DV45"/>
<gene>
    <name evidence="2" type="ORF">NEZAVI_LOCUS70</name>
</gene>
<evidence type="ECO:0000313" key="2">
    <source>
        <dbReference type="EMBL" id="CAH1388449.1"/>
    </source>
</evidence>
<protein>
    <submittedName>
        <fullName evidence="2">Uncharacterized protein</fullName>
    </submittedName>
</protein>
<name>A0A9P0DV45_NEZVI</name>
<sequence length="72" mass="7614">MGWAEREAWPATPLAITASDESGGHPPPRRGGMDEESLPLRPTAPATDFSIEAIMARRPKSVKDVAAVTGNS</sequence>
<dbReference type="OrthoDB" id="10535456at2759"/>
<evidence type="ECO:0000256" key="1">
    <source>
        <dbReference type="SAM" id="MobiDB-lite"/>
    </source>
</evidence>
<evidence type="ECO:0000313" key="3">
    <source>
        <dbReference type="Proteomes" id="UP001152798"/>
    </source>
</evidence>
<accession>A0A9P0DV45</accession>
<keyword evidence="3" id="KW-1185">Reference proteome</keyword>
<organism evidence="2 3">
    <name type="scientific">Nezara viridula</name>
    <name type="common">Southern green stink bug</name>
    <name type="synonym">Cimex viridulus</name>
    <dbReference type="NCBI Taxonomy" id="85310"/>
    <lineage>
        <taxon>Eukaryota</taxon>
        <taxon>Metazoa</taxon>
        <taxon>Ecdysozoa</taxon>
        <taxon>Arthropoda</taxon>
        <taxon>Hexapoda</taxon>
        <taxon>Insecta</taxon>
        <taxon>Pterygota</taxon>
        <taxon>Neoptera</taxon>
        <taxon>Paraneoptera</taxon>
        <taxon>Hemiptera</taxon>
        <taxon>Heteroptera</taxon>
        <taxon>Panheteroptera</taxon>
        <taxon>Pentatomomorpha</taxon>
        <taxon>Pentatomoidea</taxon>
        <taxon>Pentatomidae</taxon>
        <taxon>Pentatominae</taxon>
        <taxon>Nezara</taxon>
    </lineage>
</organism>
<feature type="region of interest" description="Disordered" evidence="1">
    <location>
        <begin position="1"/>
        <end position="45"/>
    </location>
</feature>